<accession>A0A1F5XHX3</accession>
<reference evidence="1 2" key="1">
    <citation type="journal article" date="2016" name="Nat. Commun.">
        <title>Thousands of microbial genomes shed light on interconnected biogeochemical processes in an aquifer system.</title>
        <authorList>
            <person name="Anantharaman K."/>
            <person name="Brown C.T."/>
            <person name="Hug L.A."/>
            <person name="Sharon I."/>
            <person name="Castelle C.J."/>
            <person name="Probst A.J."/>
            <person name="Thomas B.C."/>
            <person name="Singh A."/>
            <person name="Wilkins M.J."/>
            <person name="Karaoz U."/>
            <person name="Brodie E.L."/>
            <person name="Williams K.H."/>
            <person name="Hubbard S.S."/>
            <person name="Banfield J.F."/>
        </authorList>
    </citation>
    <scope>NUCLEOTIDE SEQUENCE [LARGE SCALE GENOMIC DNA]</scope>
</reference>
<protein>
    <submittedName>
        <fullName evidence="1">Uncharacterized protein</fullName>
    </submittedName>
</protein>
<gene>
    <name evidence="1" type="ORF">A3B19_02880</name>
</gene>
<evidence type="ECO:0000313" key="2">
    <source>
        <dbReference type="Proteomes" id="UP000177346"/>
    </source>
</evidence>
<comment type="caution">
    <text evidence="1">The sequence shown here is derived from an EMBL/GenBank/DDBJ whole genome shotgun (WGS) entry which is preliminary data.</text>
</comment>
<dbReference type="AlphaFoldDB" id="A0A1F5XHX3"/>
<dbReference type="InterPro" id="IPR014721">
    <property type="entry name" value="Ribsml_uS5_D2-typ_fold_subgr"/>
</dbReference>
<name>A0A1F5XHX3_9BACT</name>
<proteinExistence type="predicted"/>
<dbReference type="Proteomes" id="UP000177346">
    <property type="component" value="Unassembled WGS sequence"/>
</dbReference>
<dbReference type="InterPro" id="IPR020568">
    <property type="entry name" value="Ribosomal_Su5_D2-typ_SF"/>
</dbReference>
<dbReference type="EMBL" id="MFIF01000005">
    <property type="protein sequence ID" value="OGF87500.1"/>
    <property type="molecule type" value="Genomic_DNA"/>
</dbReference>
<sequence>MSRKDLERFFKRKSFGARGKTLSARVSENRIGAARFAFVVSGPKNRGAALRNLAKRRMSAAAEEFYKTAKSRPAHRSGRDIVFFMKIPDRRVPEFKIIKEDVKHVLA</sequence>
<dbReference type="Gene3D" id="3.30.230.10">
    <property type="match status" value="1"/>
</dbReference>
<dbReference type="SUPFAM" id="SSF54211">
    <property type="entry name" value="Ribosomal protein S5 domain 2-like"/>
    <property type="match status" value="1"/>
</dbReference>
<organism evidence="1 2">
    <name type="scientific">Candidatus Giovannonibacteria bacterium RIFCSPLOWO2_01_FULL_46_32</name>
    <dbReference type="NCBI Taxonomy" id="1798353"/>
    <lineage>
        <taxon>Bacteria</taxon>
        <taxon>Candidatus Giovannoniibacteriota</taxon>
    </lineage>
</organism>
<evidence type="ECO:0000313" key="1">
    <source>
        <dbReference type="EMBL" id="OGF87500.1"/>
    </source>
</evidence>